<dbReference type="InterPro" id="IPR005123">
    <property type="entry name" value="Oxoglu/Fe-dep_dioxygenase_dom"/>
</dbReference>
<evidence type="ECO:0000256" key="2">
    <source>
        <dbReference type="ARBA" id="ARBA00004496"/>
    </source>
</evidence>
<evidence type="ECO:0000256" key="3">
    <source>
        <dbReference type="ARBA" id="ARBA00008056"/>
    </source>
</evidence>
<evidence type="ECO:0000256" key="8">
    <source>
        <dbReference type="ARBA" id="ARBA00059922"/>
    </source>
</evidence>
<dbReference type="Gene3D" id="2.60.120.330">
    <property type="entry name" value="B-lactam Antibiotic, Isopenicillin N Synthase, Chain"/>
    <property type="match status" value="1"/>
</dbReference>
<protein>
    <recommendedName>
        <fullName evidence="10">Fe2OG dioxygenase domain-containing protein</fullName>
    </recommendedName>
</protein>
<keyword evidence="5 9" id="KW-0479">Metal-binding</keyword>
<dbReference type="GO" id="GO:0016491">
    <property type="term" value="F:oxidoreductase activity"/>
    <property type="evidence" value="ECO:0007669"/>
    <property type="project" value="UniProtKB-KW"/>
</dbReference>
<evidence type="ECO:0000256" key="5">
    <source>
        <dbReference type="ARBA" id="ARBA00022723"/>
    </source>
</evidence>
<dbReference type="FunFam" id="2.60.120.330:FF:000015">
    <property type="entry name" value="Protein DMR6-LIKE OXYGENASE 1"/>
    <property type="match status" value="1"/>
</dbReference>
<dbReference type="Pfam" id="PF03171">
    <property type="entry name" value="2OG-FeII_Oxy"/>
    <property type="match status" value="1"/>
</dbReference>
<dbReference type="GO" id="GO:0005737">
    <property type="term" value="C:cytoplasm"/>
    <property type="evidence" value="ECO:0007669"/>
    <property type="project" value="UniProtKB-SubCell"/>
</dbReference>
<keyword evidence="12" id="KW-1185">Reference proteome</keyword>
<comment type="caution">
    <text evidence="11">The sequence shown here is derived from an EMBL/GenBank/DDBJ whole genome shotgun (WGS) entry which is preliminary data.</text>
</comment>
<dbReference type="InterPro" id="IPR027443">
    <property type="entry name" value="IPNS-like_sf"/>
</dbReference>
<evidence type="ECO:0000259" key="10">
    <source>
        <dbReference type="PROSITE" id="PS51471"/>
    </source>
</evidence>
<keyword evidence="7" id="KW-0539">Nucleus</keyword>
<feature type="domain" description="Fe2OG dioxygenase" evidence="10">
    <location>
        <begin position="196"/>
        <end position="299"/>
    </location>
</feature>
<evidence type="ECO:0000313" key="12">
    <source>
        <dbReference type="Proteomes" id="UP001168098"/>
    </source>
</evidence>
<accession>A0AA38YXV6</accession>
<dbReference type="InterPro" id="IPR050295">
    <property type="entry name" value="Plant_2OG-oxidoreductases"/>
</dbReference>
<comment type="subcellular location">
    <subcellularLocation>
        <location evidence="2">Cytoplasm</location>
    </subcellularLocation>
    <subcellularLocation>
        <location evidence="1">Nucleus</location>
    </subcellularLocation>
</comment>
<dbReference type="GO" id="GO:0046872">
    <property type="term" value="F:metal ion binding"/>
    <property type="evidence" value="ECO:0007669"/>
    <property type="project" value="UniProtKB-KW"/>
</dbReference>
<evidence type="ECO:0000256" key="6">
    <source>
        <dbReference type="ARBA" id="ARBA00023004"/>
    </source>
</evidence>
<keyword evidence="4" id="KW-0963">Cytoplasm</keyword>
<comment type="similarity">
    <text evidence="3 9">Belongs to the iron/ascorbate-dependent oxidoreductase family.</text>
</comment>
<gene>
    <name evidence="11" type="ORF">PVL29_020799</name>
</gene>
<dbReference type="PANTHER" id="PTHR47991">
    <property type="entry name" value="OXOGLUTARATE/IRON-DEPENDENT DIOXYGENASE"/>
    <property type="match status" value="1"/>
</dbReference>
<dbReference type="GO" id="GO:0005634">
    <property type="term" value="C:nucleus"/>
    <property type="evidence" value="ECO:0007669"/>
    <property type="project" value="UniProtKB-SubCell"/>
</dbReference>
<sequence>MEDGNTSSSFPTGKSAQEKGLSYVPACYVVPPSQRSNLTSETSNVPVVDLAGLHDPKERSRVIKDIGSACHRLGFFQIINHGICQSLLDGALSSAFQFFDLPMEERLKLMSTDVFKPVRHATSLKDGNEKVQFWRIFLKHYAHPLKDWIESWPKNPADYRENMGKYAVEVRKLALELTGAITESLGIVPAYLDNKMEEGMQVMTVNCYPACPQPELALGLPPHSDYSCLTILLQSSQGLEIMDADAGTWMAVPKLEGALEVHLGDHLQVLSNGLYKSVVHRATLNGERTRISVASFHSLGMDEKMETAEELIDEQHPKGYKASSFRDFLKFLSANNIGEGKSYIETLKIKVNDVY</sequence>
<keyword evidence="6 9" id="KW-0408">Iron</keyword>
<evidence type="ECO:0000256" key="1">
    <source>
        <dbReference type="ARBA" id="ARBA00004123"/>
    </source>
</evidence>
<dbReference type="SUPFAM" id="SSF51197">
    <property type="entry name" value="Clavaminate synthase-like"/>
    <property type="match status" value="1"/>
</dbReference>
<comment type="function">
    <text evidence="8">Involved in the regulation of shoot development and salicylic acid (SA) homeostasis.</text>
</comment>
<dbReference type="AlphaFoldDB" id="A0AA38YXV6"/>
<name>A0AA38YXV6_VITRO</name>
<evidence type="ECO:0000313" key="11">
    <source>
        <dbReference type="EMBL" id="KAJ9678720.1"/>
    </source>
</evidence>
<evidence type="ECO:0000256" key="4">
    <source>
        <dbReference type="ARBA" id="ARBA00022490"/>
    </source>
</evidence>
<dbReference type="Proteomes" id="UP001168098">
    <property type="component" value="Unassembled WGS sequence"/>
</dbReference>
<reference evidence="11 12" key="1">
    <citation type="journal article" date="2023" name="BMC Biotechnol.">
        <title>Vitis rotundifolia cv Carlos genome sequencing.</title>
        <authorList>
            <person name="Huff M."/>
            <person name="Hulse-Kemp A."/>
            <person name="Scheffler B."/>
            <person name="Youngblood R."/>
            <person name="Simpson S."/>
            <person name="Babiker E."/>
            <person name="Staton M."/>
        </authorList>
    </citation>
    <scope>NUCLEOTIDE SEQUENCE [LARGE SCALE GENOMIC DNA]</scope>
    <source>
        <tissue evidence="11">Leaf</tissue>
    </source>
</reference>
<dbReference type="EMBL" id="JARBHA010000016">
    <property type="protein sequence ID" value="KAJ9678720.1"/>
    <property type="molecule type" value="Genomic_DNA"/>
</dbReference>
<evidence type="ECO:0000256" key="9">
    <source>
        <dbReference type="RuleBase" id="RU003682"/>
    </source>
</evidence>
<proteinExistence type="inferred from homology"/>
<keyword evidence="9" id="KW-0560">Oxidoreductase</keyword>
<dbReference type="Pfam" id="PF14226">
    <property type="entry name" value="DIOX_N"/>
    <property type="match status" value="1"/>
</dbReference>
<evidence type="ECO:0000256" key="7">
    <source>
        <dbReference type="ARBA" id="ARBA00023242"/>
    </source>
</evidence>
<organism evidence="11 12">
    <name type="scientific">Vitis rotundifolia</name>
    <name type="common">Muscadine grape</name>
    <dbReference type="NCBI Taxonomy" id="103349"/>
    <lineage>
        <taxon>Eukaryota</taxon>
        <taxon>Viridiplantae</taxon>
        <taxon>Streptophyta</taxon>
        <taxon>Embryophyta</taxon>
        <taxon>Tracheophyta</taxon>
        <taxon>Spermatophyta</taxon>
        <taxon>Magnoliopsida</taxon>
        <taxon>eudicotyledons</taxon>
        <taxon>Gunneridae</taxon>
        <taxon>Pentapetalae</taxon>
        <taxon>rosids</taxon>
        <taxon>Vitales</taxon>
        <taxon>Vitaceae</taxon>
        <taxon>Viteae</taxon>
        <taxon>Vitis</taxon>
    </lineage>
</organism>
<dbReference type="InterPro" id="IPR026992">
    <property type="entry name" value="DIOX_N"/>
</dbReference>
<dbReference type="InterPro" id="IPR044861">
    <property type="entry name" value="IPNS-like_FE2OG_OXY"/>
</dbReference>
<dbReference type="PROSITE" id="PS51471">
    <property type="entry name" value="FE2OG_OXY"/>
    <property type="match status" value="1"/>
</dbReference>